<accession>A0A9P8PYY3</accession>
<dbReference type="InterPro" id="IPR028000">
    <property type="entry name" value="Pma1"/>
</dbReference>
<reference evidence="1" key="2">
    <citation type="submission" date="2021-01" db="EMBL/GenBank/DDBJ databases">
        <authorList>
            <person name="Schikora-Tamarit M.A."/>
        </authorList>
    </citation>
    <scope>NUCLEOTIDE SEQUENCE</scope>
    <source>
        <strain evidence="1">CBS2887</strain>
    </source>
</reference>
<dbReference type="Proteomes" id="UP000774326">
    <property type="component" value="Unassembled WGS sequence"/>
</dbReference>
<comment type="caution">
    <text evidence="1">The sequence shown here is derived from an EMBL/GenBank/DDBJ whole genome shotgun (WGS) entry which is preliminary data.</text>
</comment>
<organism evidence="1 2">
    <name type="scientific">Wickerhamomyces pijperi</name>
    <name type="common">Yeast</name>
    <name type="synonym">Pichia pijperi</name>
    <dbReference type="NCBI Taxonomy" id="599730"/>
    <lineage>
        <taxon>Eukaryota</taxon>
        <taxon>Fungi</taxon>
        <taxon>Dikarya</taxon>
        <taxon>Ascomycota</taxon>
        <taxon>Saccharomycotina</taxon>
        <taxon>Saccharomycetes</taxon>
        <taxon>Phaffomycetales</taxon>
        <taxon>Wickerhamomycetaceae</taxon>
        <taxon>Wickerhamomyces</taxon>
    </lineage>
</organism>
<evidence type="ECO:0000313" key="1">
    <source>
        <dbReference type="EMBL" id="KAH3680722.1"/>
    </source>
</evidence>
<dbReference type="OrthoDB" id="4084551at2759"/>
<feature type="non-terminal residue" evidence="1">
    <location>
        <position position="1"/>
    </location>
</feature>
<reference evidence="1" key="1">
    <citation type="journal article" date="2021" name="Open Biol.">
        <title>Shared evolutionary footprints suggest mitochondrial oxidative damage underlies multiple complex I losses in fungi.</title>
        <authorList>
            <person name="Schikora-Tamarit M.A."/>
            <person name="Marcet-Houben M."/>
            <person name="Nosek J."/>
            <person name="Gabaldon T."/>
        </authorList>
    </citation>
    <scope>NUCLEOTIDE SEQUENCE</scope>
    <source>
        <strain evidence="1">CBS2887</strain>
    </source>
</reference>
<dbReference type="EMBL" id="JAEUBG010004674">
    <property type="protein sequence ID" value="KAH3680722.1"/>
    <property type="molecule type" value="Genomic_DNA"/>
</dbReference>
<gene>
    <name evidence="1" type="ORF">WICPIJ_008135</name>
</gene>
<name>A0A9P8PYY3_WICPI</name>
<keyword evidence="2" id="KW-1185">Reference proteome</keyword>
<dbReference type="AlphaFoldDB" id="A0A9P8PYY3"/>
<sequence length="71" mass="8234">YWITWNPLYWNPDNDDDGVSKVQIRLRSYSEDTNSSAFYTTDYASNSDGYIALTIDSDWIDEGNDGWVQIV</sequence>
<protein>
    <submittedName>
        <fullName evidence="1">Uncharacterized protein</fullName>
    </submittedName>
</protein>
<evidence type="ECO:0000313" key="2">
    <source>
        <dbReference type="Proteomes" id="UP000774326"/>
    </source>
</evidence>
<dbReference type="Pfam" id="PF14610">
    <property type="entry name" value="Psg1"/>
    <property type="match status" value="1"/>
</dbReference>
<proteinExistence type="predicted"/>